<protein>
    <recommendedName>
        <fullName evidence="2">MINDY deubiquitinase domain-containing protein</fullName>
    </recommendedName>
</protein>
<dbReference type="GeneID" id="30964919"/>
<dbReference type="InterPro" id="IPR007518">
    <property type="entry name" value="MINDY"/>
</dbReference>
<feature type="compositionally biased region" description="Polar residues" evidence="1">
    <location>
        <begin position="506"/>
        <end position="524"/>
    </location>
</feature>
<dbReference type="GO" id="GO:0005829">
    <property type="term" value="C:cytosol"/>
    <property type="evidence" value="ECO:0007669"/>
    <property type="project" value="TreeGrafter"/>
</dbReference>
<dbReference type="PANTHER" id="PTHR18063">
    <property type="entry name" value="NF-E2 INDUCIBLE PROTEIN"/>
    <property type="match status" value="1"/>
</dbReference>
<name>A0A1D2VRX4_9ASCO</name>
<gene>
    <name evidence="3" type="ORF">ASCRUDRAFT_6156</name>
</gene>
<dbReference type="EMBL" id="KV454475">
    <property type="protein sequence ID" value="ODV64315.1"/>
    <property type="molecule type" value="Genomic_DNA"/>
</dbReference>
<dbReference type="Proteomes" id="UP000095038">
    <property type="component" value="Unassembled WGS sequence"/>
</dbReference>
<dbReference type="Pfam" id="PF04424">
    <property type="entry name" value="MINDY_DUB"/>
    <property type="match status" value="2"/>
</dbReference>
<reference evidence="4" key="1">
    <citation type="submission" date="2016-05" db="EMBL/GenBank/DDBJ databases">
        <title>Comparative genomics of biotechnologically important yeasts.</title>
        <authorList>
            <consortium name="DOE Joint Genome Institute"/>
            <person name="Riley R."/>
            <person name="Haridas S."/>
            <person name="Wolfe K.H."/>
            <person name="Lopes M.R."/>
            <person name="Hittinger C.T."/>
            <person name="Goker M."/>
            <person name="Salamov A."/>
            <person name="Wisecaver J."/>
            <person name="Long T.M."/>
            <person name="Aerts A.L."/>
            <person name="Barry K."/>
            <person name="Choi C."/>
            <person name="Clum A."/>
            <person name="Coughlan A.Y."/>
            <person name="Deshpande S."/>
            <person name="Douglass A.P."/>
            <person name="Hanson S.J."/>
            <person name="Klenk H.-P."/>
            <person name="Labutti K."/>
            <person name="Lapidus A."/>
            <person name="Lindquist E."/>
            <person name="Lipzen A."/>
            <person name="Meier-Kolthoff J.P."/>
            <person name="Ohm R.A."/>
            <person name="Otillar R.P."/>
            <person name="Pangilinan J."/>
            <person name="Peng Y."/>
            <person name="Rokas A."/>
            <person name="Rosa C.A."/>
            <person name="Scheuner C."/>
            <person name="Sibirny A.A."/>
            <person name="Slot J.C."/>
            <person name="Stielow J.B."/>
            <person name="Sun H."/>
            <person name="Kurtzman C.P."/>
            <person name="Blackwell M."/>
            <person name="Grigoriev I.V."/>
            <person name="Jeffries T.W."/>
        </authorList>
    </citation>
    <scope>NUCLEOTIDE SEQUENCE [LARGE SCALE GENOMIC DNA]</scope>
    <source>
        <strain evidence="4">DSM 1968</strain>
    </source>
</reference>
<organism evidence="3 4">
    <name type="scientific">Ascoidea rubescens DSM 1968</name>
    <dbReference type="NCBI Taxonomy" id="1344418"/>
    <lineage>
        <taxon>Eukaryota</taxon>
        <taxon>Fungi</taxon>
        <taxon>Dikarya</taxon>
        <taxon>Ascomycota</taxon>
        <taxon>Saccharomycotina</taxon>
        <taxon>Saccharomycetes</taxon>
        <taxon>Ascoideaceae</taxon>
        <taxon>Ascoidea</taxon>
    </lineage>
</organism>
<dbReference type="RefSeq" id="XP_020050622.1">
    <property type="nucleotide sequence ID" value="XM_020191283.1"/>
</dbReference>
<feature type="domain" description="MINDY deubiquitinase" evidence="2">
    <location>
        <begin position="235"/>
        <end position="744"/>
    </location>
</feature>
<keyword evidence="4" id="KW-1185">Reference proteome</keyword>
<dbReference type="InParanoid" id="A0A1D2VRX4"/>
<dbReference type="PANTHER" id="PTHR18063:SF6">
    <property type="entry name" value="UBIQUITIN CARBOXYL-TERMINAL HYDROLASE"/>
    <property type="match status" value="1"/>
</dbReference>
<sequence length="933" mass="107392">MISSAQLQPNSQPTLSAHYPSIHESSNANSNANISSKSKTNLNTNSSSIADPNVFKTKKIKWLNPVFNTYLLSRILIQNSNGPCALLSIINTMILSYQLSYNLNFDANSDVNGGIFNITIEENRNKQIEALIRSVYLKETLDLNELIDHLANIMLYNTNQLEKKKEKKIIEDGLNFTFESDYNYNYDHPDSINEIDKGKGKEKEIENRNADIIDLSMNNNNAFNYDIDFDFDFDNNDANLVLNLLPNLHQGLNINPNFLNNGFDKTNISNMFDINKDDFDLDYFFNGSHYFKKADDISANDITIDKSNRNNDNINPELSLFKVYNLLLLHGWTIDTNNNRATKNETFTDDANIFNDGNEINNSKNLNELDNESIILNNLLKYFKNYENLQNFLLYIQIYFQNFNLFNINDDHKLIDKIKIDLFYDSSKNEKSNDKNIINEKTNNSNLDENLIFNCGETIIKIDEGDGSSKESFLNPFHNLNEINSIKSVENSIREKSNKENKNETFDQNSSSNESLGSNPFNNYNKKREKLIENSEKVTITKSSNDLNKEIKKDLDKETDKDLKKNIDKDLDQDIDIDSDKDSNKELHKELHKDSTKDSSKDLDENLDKKLNENIEAKNIVEKNVNSNININDNNDEYEKLSIKDKKLIYFNYLLRRWLNYTSTQLTKFGLEKLNSRMKSNSFSIFFRNDHFNTMIKFKDLEKNEKESLFILVTDEGFLKQNQIVWSELKSVDGSNDNFYNGEFKEIKFIPRKIIEKKTINNSKNSSNTSPITTTITTDTVAANSSNYKPNTIKETGFSKDLYKTGDIYNTNSFTIGSGIEESEDYLLAKQIQLEEDERVAKELQNFYNKKKRNEKSYNVKKPVKQKDSAGERKGAFKSKKLFSSAFNTNINNSGGDAKPNTGFENNSNIGNNEGNDNITGKKDRSSKDCIMM</sequence>
<dbReference type="FunCoup" id="A0A1D2VRX4">
    <property type="interactions" value="291"/>
</dbReference>
<proteinExistence type="predicted"/>
<feature type="region of interest" description="Disordered" evidence="1">
    <location>
        <begin position="574"/>
        <end position="603"/>
    </location>
</feature>
<evidence type="ECO:0000259" key="2">
    <source>
        <dbReference type="Pfam" id="PF04424"/>
    </source>
</evidence>
<dbReference type="InterPro" id="IPR033979">
    <property type="entry name" value="MINDY_domain"/>
</dbReference>
<feature type="compositionally biased region" description="Basic and acidic residues" evidence="1">
    <location>
        <begin position="920"/>
        <end position="933"/>
    </location>
</feature>
<feature type="compositionally biased region" description="Low complexity" evidence="1">
    <location>
        <begin position="25"/>
        <end position="43"/>
    </location>
</feature>
<feature type="region of interest" description="Disordered" evidence="1">
    <location>
        <begin position="892"/>
        <end position="933"/>
    </location>
</feature>
<feature type="compositionally biased region" description="Polar residues" evidence="1">
    <location>
        <begin position="1"/>
        <end position="15"/>
    </location>
</feature>
<dbReference type="GO" id="GO:0004843">
    <property type="term" value="F:cysteine-type deubiquitinase activity"/>
    <property type="evidence" value="ECO:0007669"/>
    <property type="project" value="InterPro"/>
</dbReference>
<feature type="region of interest" description="Disordered" evidence="1">
    <location>
        <begin position="854"/>
        <end position="875"/>
    </location>
</feature>
<feature type="region of interest" description="Disordered" evidence="1">
    <location>
        <begin position="492"/>
        <end position="524"/>
    </location>
</feature>
<feature type="compositionally biased region" description="Basic and acidic residues" evidence="1">
    <location>
        <begin position="865"/>
        <end position="875"/>
    </location>
</feature>
<dbReference type="GO" id="GO:1990380">
    <property type="term" value="F:K48-linked deubiquitinase activity"/>
    <property type="evidence" value="ECO:0007669"/>
    <property type="project" value="InterPro"/>
</dbReference>
<feature type="region of interest" description="Disordered" evidence="1">
    <location>
        <begin position="1"/>
        <end position="43"/>
    </location>
</feature>
<dbReference type="GO" id="GO:0071108">
    <property type="term" value="P:protein K48-linked deubiquitination"/>
    <property type="evidence" value="ECO:0007669"/>
    <property type="project" value="TreeGrafter"/>
</dbReference>
<feature type="compositionally biased region" description="Basic and acidic residues" evidence="1">
    <location>
        <begin position="492"/>
        <end position="505"/>
    </location>
</feature>
<dbReference type="GO" id="GO:0071944">
    <property type="term" value="C:cell periphery"/>
    <property type="evidence" value="ECO:0007669"/>
    <property type="project" value="TreeGrafter"/>
</dbReference>
<evidence type="ECO:0000313" key="4">
    <source>
        <dbReference type="Proteomes" id="UP000095038"/>
    </source>
</evidence>
<evidence type="ECO:0000256" key="1">
    <source>
        <dbReference type="SAM" id="MobiDB-lite"/>
    </source>
</evidence>
<dbReference type="GO" id="GO:0016807">
    <property type="term" value="F:cysteine-type carboxypeptidase activity"/>
    <property type="evidence" value="ECO:0007669"/>
    <property type="project" value="TreeGrafter"/>
</dbReference>
<feature type="compositionally biased region" description="Low complexity" evidence="1">
    <location>
        <begin position="901"/>
        <end position="919"/>
    </location>
</feature>
<feature type="domain" description="MINDY deubiquitinase" evidence="2">
    <location>
        <begin position="54"/>
        <end position="169"/>
    </location>
</feature>
<evidence type="ECO:0000313" key="3">
    <source>
        <dbReference type="EMBL" id="ODV64315.1"/>
    </source>
</evidence>
<dbReference type="STRING" id="1344418.A0A1D2VRX4"/>
<dbReference type="AlphaFoldDB" id="A0A1D2VRX4"/>
<dbReference type="OrthoDB" id="10261212at2759"/>
<accession>A0A1D2VRX4</accession>